<feature type="signal peptide" evidence="1">
    <location>
        <begin position="1"/>
        <end position="18"/>
    </location>
</feature>
<proteinExistence type="evidence at transcript level"/>
<evidence type="ECO:0000256" key="1">
    <source>
        <dbReference type="SAM" id="SignalP"/>
    </source>
</evidence>
<sequence>MKSLLVALGLALCCFVQANKDQRFEDTDPSLLPGDAIVTAIASNCQKMKQMAAGMPAFHVSFKEKSQDELQMTMNMATPDGCKTMSPKLKKENGVFTTRCGHGGKKTMEYIQLNGDGSMFTSITLSHQGGQCSIATLTVTDLANTQGALDGFRAFARRHNLGSEEVKVLSTQGMCPPSS</sequence>
<dbReference type="Pfam" id="PF00061">
    <property type="entry name" value="Lipocalin"/>
    <property type="match status" value="1"/>
</dbReference>
<dbReference type="Gene3D" id="2.40.128.20">
    <property type="match status" value="1"/>
</dbReference>
<evidence type="ECO:0000259" key="2">
    <source>
        <dbReference type="Pfam" id="PF00061"/>
    </source>
</evidence>
<reference evidence="3" key="2">
    <citation type="submission" date="2016-06" db="EMBL/GenBank/DDBJ databases">
        <authorList>
            <person name="Kjaerup R.B."/>
            <person name="Dalgaard T.S."/>
            <person name="Juul-Madsen H.R."/>
        </authorList>
    </citation>
    <scope>NUCLEOTIDE SEQUENCE</scope>
    <source>
        <tissue evidence="3">Duvernoy's gland</tissue>
    </source>
</reference>
<accession>A0A2Z1V1H6</accession>
<organism evidence="3">
    <name type="scientific">Oxyrhopus guibei</name>
    <name type="common">False coral snake</name>
    <name type="synonym">Oxyrhopus trigeminus guibei</name>
    <dbReference type="NCBI Taxonomy" id="120313"/>
    <lineage>
        <taxon>Eukaryota</taxon>
        <taxon>Metazoa</taxon>
        <taxon>Chordata</taxon>
        <taxon>Craniata</taxon>
        <taxon>Vertebrata</taxon>
        <taxon>Euteleostomi</taxon>
        <taxon>Lepidosauria</taxon>
        <taxon>Squamata</taxon>
        <taxon>Bifurcata</taxon>
        <taxon>Unidentata</taxon>
        <taxon>Episquamata</taxon>
        <taxon>Toxicofera</taxon>
        <taxon>Serpentes</taxon>
        <taxon>Colubroidea</taxon>
        <taxon>Dipsadidae</taxon>
        <taxon>Oxyrhopus</taxon>
    </lineage>
</organism>
<dbReference type="AlphaFoldDB" id="A0A2Z1V1H6"/>
<dbReference type="InterPro" id="IPR000566">
    <property type="entry name" value="Lipocln_cytosolic_FA-bd_dom"/>
</dbReference>
<evidence type="ECO:0000313" key="3">
    <source>
        <dbReference type="EMBL" id="ANY30860.1"/>
    </source>
</evidence>
<reference evidence="3" key="1">
    <citation type="journal article" date="2016" name="Toxins">
        <title>Colubrid Venom Composition: An -Omics Perspective.</title>
        <authorList>
            <person name="Junqueira-de-Azevedo I.I.L."/>
            <person name="Campos P.P.F."/>
            <person name="Ching A.A.T."/>
            <person name="Mackessy S.S.P."/>
        </authorList>
    </citation>
    <scope>NUCLEOTIDE SEQUENCE</scope>
    <source>
        <tissue evidence="3">Duvernoy's gland</tissue>
    </source>
</reference>
<dbReference type="InterPro" id="IPR012674">
    <property type="entry name" value="Calycin"/>
</dbReference>
<keyword evidence="1" id="KW-0732">Signal</keyword>
<feature type="chain" id="PRO_5016317895" evidence="1">
    <location>
        <begin position="19"/>
        <end position="179"/>
    </location>
</feature>
<feature type="domain" description="Lipocalin/cytosolic fatty-acid binding" evidence="2">
    <location>
        <begin position="39"/>
        <end position="169"/>
    </location>
</feature>
<dbReference type="EMBL" id="KX450875">
    <property type="protein sequence ID" value="ANY30860.1"/>
    <property type="molecule type" value="mRNA"/>
</dbReference>
<name>A0A2Z1V1H6_OXYGU</name>
<dbReference type="SUPFAM" id="SSF50814">
    <property type="entry name" value="Lipocalins"/>
    <property type="match status" value="1"/>
</dbReference>
<protein>
    <submittedName>
        <fullName evidence="3">Lipocalin</fullName>
    </submittedName>
</protein>